<dbReference type="InterPro" id="IPR021514">
    <property type="entry name" value="DUF3176"/>
</dbReference>
<evidence type="ECO:0000313" key="3">
    <source>
        <dbReference type="Proteomes" id="UP000660729"/>
    </source>
</evidence>
<dbReference type="PANTHER" id="PTHR35394">
    <property type="entry name" value="DUF3176 DOMAIN-CONTAINING PROTEIN"/>
    <property type="match status" value="1"/>
</dbReference>
<keyword evidence="1" id="KW-0472">Membrane</keyword>
<evidence type="ECO:0000256" key="1">
    <source>
        <dbReference type="SAM" id="Phobius"/>
    </source>
</evidence>
<evidence type="ECO:0000313" key="2">
    <source>
        <dbReference type="EMBL" id="KAF7186700.1"/>
    </source>
</evidence>
<dbReference type="AlphaFoldDB" id="A0A8H6VCY7"/>
<feature type="transmembrane region" description="Helical" evidence="1">
    <location>
        <begin position="462"/>
        <end position="485"/>
    </location>
</feature>
<proteinExistence type="predicted"/>
<dbReference type="PANTHER" id="PTHR35394:SF5">
    <property type="entry name" value="DUF3176 DOMAIN-CONTAINING PROTEIN"/>
    <property type="match status" value="1"/>
</dbReference>
<feature type="transmembrane region" description="Helical" evidence="1">
    <location>
        <begin position="44"/>
        <end position="68"/>
    </location>
</feature>
<sequence>MHHTLLPWMSEIGGLLVSLICVIAVIALLTTYSGHQVPEWHGVTFNFVIAALAQIAHAFMIGPLGAALGQLKWSWFWNEAQPRQVSDFQAYDKASRGVVGAASVFFSTRLRPATSIGALLIIATLGIDPFLQGIPTYPIVLVPSDATAKISIATTYDDLGVNDQGGDTDETVPILGLGTKGAFYSGVFNTTSSAAIAPLCPTRDCTWNEYSSIGVCGTCADVASLLNQTINEEGYDGPSAIWTLPNGMYFDSGLYQMLVNSTYPTMKFNNLQEYSVVDITSLSLGTMGTLNFATPAAFECILHFCVQTYEASVTRGVFQERLISSFPNTSTPAQEAQAAIKPSSPNLTLPDVQPTGVVYYNYDFVNSYVTIRPPGSSKEYQIGNDTFLLFREWIQQTLTGELDSNAETGRATDDITQALYGAVSNGFIERIANSLTAQMRGITGETANGTTYSVVAVVQPRWGWLVYPLIVLALALGFVVATIIISAKKRMPTWKSNVLPGMVFSLDTATSTAIAARGPRLSAIEKEAKRHLIAMSRDDTQWTLVGTKHGDRSRLL</sequence>
<keyword evidence="1" id="KW-1133">Transmembrane helix</keyword>
<keyword evidence="3" id="KW-1185">Reference proteome</keyword>
<dbReference type="Pfam" id="PF11374">
    <property type="entry name" value="DUF3176"/>
    <property type="match status" value="1"/>
</dbReference>
<dbReference type="EMBL" id="JABCIY010000248">
    <property type="protein sequence ID" value="KAF7186700.1"/>
    <property type="molecule type" value="Genomic_DNA"/>
</dbReference>
<name>A0A8H6VCY7_9PEZI</name>
<gene>
    <name evidence="2" type="ORF">HII31_11932</name>
</gene>
<organism evidence="2 3">
    <name type="scientific">Pseudocercospora fuligena</name>
    <dbReference type="NCBI Taxonomy" id="685502"/>
    <lineage>
        <taxon>Eukaryota</taxon>
        <taxon>Fungi</taxon>
        <taxon>Dikarya</taxon>
        <taxon>Ascomycota</taxon>
        <taxon>Pezizomycotina</taxon>
        <taxon>Dothideomycetes</taxon>
        <taxon>Dothideomycetidae</taxon>
        <taxon>Mycosphaerellales</taxon>
        <taxon>Mycosphaerellaceae</taxon>
        <taxon>Pseudocercospora</taxon>
    </lineage>
</organism>
<keyword evidence="1" id="KW-0812">Transmembrane</keyword>
<feature type="transmembrane region" description="Helical" evidence="1">
    <location>
        <begin position="12"/>
        <end position="32"/>
    </location>
</feature>
<dbReference type="Proteomes" id="UP000660729">
    <property type="component" value="Unassembled WGS sequence"/>
</dbReference>
<reference evidence="2" key="1">
    <citation type="submission" date="2020-04" db="EMBL/GenBank/DDBJ databases">
        <title>Draft genome resource of the tomato pathogen Pseudocercospora fuligena.</title>
        <authorList>
            <person name="Zaccaron A."/>
        </authorList>
    </citation>
    <scope>NUCLEOTIDE SEQUENCE</scope>
    <source>
        <strain evidence="2">PF001</strain>
    </source>
</reference>
<comment type="caution">
    <text evidence="2">The sequence shown here is derived from an EMBL/GenBank/DDBJ whole genome shotgun (WGS) entry which is preliminary data.</text>
</comment>
<dbReference type="OrthoDB" id="5242705at2759"/>
<accession>A0A8H6VCY7</accession>
<protein>
    <submittedName>
        <fullName evidence="2">Uncharacterized protein</fullName>
    </submittedName>
</protein>